<reference evidence="1 2" key="1">
    <citation type="submission" date="2020-08" db="EMBL/GenBank/DDBJ databases">
        <title>Genomic Encyclopedia of Type Strains, Phase IV (KMG-IV): sequencing the most valuable type-strain genomes for metagenomic binning, comparative biology and taxonomic classification.</title>
        <authorList>
            <person name="Goeker M."/>
        </authorList>
    </citation>
    <scope>NUCLEOTIDE SEQUENCE [LARGE SCALE GENOMIC DNA]</scope>
    <source>
        <strain evidence="1 2">DSM 27203</strain>
    </source>
</reference>
<dbReference type="Proteomes" id="UP000554342">
    <property type="component" value="Unassembled WGS sequence"/>
</dbReference>
<organism evidence="1 2">
    <name type="scientific">Stakelama sediminis</name>
    <dbReference type="NCBI Taxonomy" id="463200"/>
    <lineage>
        <taxon>Bacteria</taxon>
        <taxon>Pseudomonadati</taxon>
        <taxon>Pseudomonadota</taxon>
        <taxon>Alphaproteobacteria</taxon>
        <taxon>Sphingomonadales</taxon>
        <taxon>Sphingomonadaceae</taxon>
        <taxon>Stakelama</taxon>
    </lineage>
</organism>
<accession>A0A840Z2D9</accession>
<evidence type="ECO:0000313" key="1">
    <source>
        <dbReference type="EMBL" id="MBB5719876.1"/>
    </source>
</evidence>
<dbReference type="AlphaFoldDB" id="A0A840Z2D9"/>
<evidence type="ECO:0000313" key="2">
    <source>
        <dbReference type="Proteomes" id="UP000554342"/>
    </source>
</evidence>
<dbReference type="RefSeq" id="WP_246359903.1">
    <property type="nucleotide sequence ID" value="NZ_BAABIF010000006.1"/>
</dbReference>
<sequence length="227" mass="24888">MTVSLKDQLPRVFQANLARLYERLILPVMDSMPYHGALDFGEATTLDQFLDRAKAQVDNYTGDEAAKAFVLTPAALFERQLSIWARTIQDAGVADMTKLRGYEPLLADCAKVAGIELVSGGLGDDLIQISSSPMSFAMARANPAIGCEHWRPNCGTIPRRTILTFYQAPIFQASTCVFERATLSATLGQRPGSGGSQILSQWRSPIRPIGMNDRVGNRRNDVQPVTL</sequence>
<dbReference type="EMBL" id="JACIJI010000006">
    <property type="protein sequence ID" value="MBB5719876.1"/>
    <property type="molecule type" value="Genomic_DNA"/>
</dbReference>
<protein>
    <submittedName>
        <fullName evidence="1">Uncharacterized protein</fullName>
    </submittedName>
</protein>
<gene>
    <name evidence="1" type="ORF">FHR23_002832</name>
</gene>
<keyword evidence="2" id="KW-1185">Reference proteome</keyword>
<name>A0A840Z2D9_9SPHN</name>
<proteinExistence type="predicted"/>
<comment type="caution">
    <text evidence="1">The sequence shown here is derived from an EMBL/GenBank/DDBJ whole genome shotgun (WGS) entry which is preliminary data.</text>
</comment>